<dbReference type="FunFam" id="3.30.70.100:FF:000099">
    <property type="entry name" value="Predicted protein"/>
    <property type="match status" value="1"/>
</dbReference>
<feature type="compositionally biased region" description="Polar residues" evidence="2">
    <location>
        <begin position="240"/>
        <end position="252"/>
    </location>
</feature>
<feature type="compositionally biased region" description="Basic and acidic residues" evidence="2">
    <location>
        <begin position="88"/>
        <end position="106"/>
    </location>
</feature>
<dbReference type="EnsemblPlants" id="Pp3c16_23930V3.1">
    <property type="protein sequence ID" value="Pp3c16_23930V3.1"/>
    <property type="gene ID" value="Pp3c16_23930"/>
</dbReference>
<evidence type="ECO:0000313" key="6">
    <source>
        <dbReference type="Proteomes" id="UP000006727"/>
    </source>
</evidence>
<dbReference type="PANTHER" id="PTHR22814">
    <property type="entry name" value="COPPER TRANSPORT PROTEIN ATOX1-RELATED"/>
    <property type="match status" value="1"/>
</dbReference>
<protein>
    <recommendedName>
        <fullName evidence="3">HMA domain-containing protein</fullName>
    </recommendedName>
</protein>
<dbReference type="Gene3D" id="3.30.70.100">
    <property type="match status" value="1"/>
</dbReference>
<keyword evidence="1" id="KW-0479">Metal-binding</keyword>
<dbReference type="OrthoDB" id="1927097at2759"/>
<reference evidence="4 6" key="2">
    <citation type="journal article" date="2018" name="Plant J.">
        <title>The Physcomitrella patens chromosome-scale assembly reveals moss genome structure and evolution.</title>
        <authorList>
            <person name="Lang D."/>
            <person name="Ullrich K.K."/>
            <person name="Murat F."/>
            <person name="Fuchs J."/>
            <person name="Jenkins J."/>
            <person name="Haas F.B."/>
            <person name="Piednoel M."/>
            <person name="Gundlach H."/>
            <person name="Van Bel M."/>
            <person name="Meyberg R."/>
            <person name="Vives C."/>
            <person name="Morata J."/>
            <person name="Symeonidi A."/>
            <person name="Hiss M."/>
            <person name="Muchero W."/>
            <person name="Kamisugi Y."/>
            <person name="Saleh O."/>
            <person name="Blanc G."/>
            <person name="Decker E.L."/>
            <person name="van Gessel N."/>
            <person name="Grimwood J."/>
            <person name="Hayes R.D."/>
            <person name="Graham S.W."/>
            <person name="Gunter L.E."/>
            <person name="McDaniel S.F."/>
            <person name="Hoernstein S.N.W."/>
            <person name="Larsson A."/>
            <person name="Li F.W."/>
            <person name="Perroud P.F."/>
            <person name="Phillips J."/>
            <person name="Ranjan P."/>
            <person name="Rokshar D.S."/>
            <person name="Rothfels C.J."/>
            <person name="Schneider L."/>
            <person name="Shu S."/>
            <person name="Stevenson D.W."/>
            <person name="Thummler F."/>
            <person name="Tillich M."/>
            <person name="Villarreal Aguilar J.C."/>
            <person name="Widiez T."/>
            <person name="Wong G.K."/>
            <person name="Wymore A."/>
            <person name="Zhang Y."/>
            <person name="Zimmer A.D."/>
            <person name="Quatrano R.S."/>
            <person name="Mayer K.F.X."/>
            <person name="Goodstein D."/>
            <person name="Casacuberta J.M."/>
            <person name="Vandepoele K."/>
            <person name="Reski R."/>
            <person name="Cuming A.C."/>
            <person name="Tuskan G.A."/>
            <person name="Maumus F."/>
            <person name="Salse J."/>
            <person name="Schmutz J."/>
            <person name="Rensing S.A."/>
        </authorList>
    </citation>
    <scope>NUCLEOTIDE SEQUENCE [LARGE SCALE GENOMIC DNA]</scope>
    <source>
        <strain evidence="5 6">cv. Gransden 2004</strain>
    </source>
</reference>
<reference evidence="4 6" key="1">
    <citation type="journal article" date="2008" name="Science">
        <title>The Physcomitrella genome reveals evolutionary insights into the conquest of land by plants.</title>
        <authorList>
            <person name="Rensing S."/>
            <person name="Lang D."/>
            <person name="Zimmer A."/>
            <person name="Terry A."/>
            <person name="Salamov A."/>
            <person name="Shapiro H."/>
            <person name="Nishiyama T."/>
            <person name="Perroud P.-F."/>
            <person name="Lindquist E."/>
            <person name="Kamisugi Y."/>
            <person name="Tanahashi T."/>
            <person name="Sakakibara K."/>
            <person name="Fujita T."/>
            <person name="Oishi K."/>
            <person name="Shin-I T."/>
            <person name="Kuroki Y."/>
            <person name="Toyoda A."/>
            <person name="Suzuki Y."/>
            <person name="Hashimoto A."/>
            <person name="Yamaguchi K."/>
            <person name="Sugano A."/>
            <person name="Kohara Y."/>
            <person name="Fujiyama A."/>
            <person name="Anterola A."/>
            <person name="Aoki S."/>
            <person name="Ashton N."/>
            <person name="Barbazuk W.B."/>
            <person name="Barker E."/>
            <person name="Bennetzen J."/>
            <person name="Bezanilla M."/>
            <person name="Blankenship R."/>
            <person name="Cho S.H."/>
            <person name="Dutcher S."/>
            <person name="Estelle M."/>
            <person name="Fawcett J.A."/>
            <person name="Gundlach H."/>
            <person name="Hanada K."/>
            <person name="Heyl A."/>
            <person name="Hicks K.A."/>
            <person name="Hugh J."/>
            <person name="Lohr M."/>
            <person name="Mayer K."/>
            <person name="Melkozernov A."/>
            <person name="Murata T."/>
            <person name="Nelson D."/>
            <person name="Pils B."/>
            <person name="Prigge M."/>
            <person name="Reiss B."/>
            <person name="Renner T."/>
            <person name="Rombauts S."/>
            <person name="Rushton P."/>
            <person name="Sanderfoot A."/>
            <person name="Schween G."/>
            <person name="Shiu S.-H."/>
            <person name="Stueber K."/>
            <person name="Theodoulou F.L."/>
            <person name="Tu H."/>
            <person name="Van de Peer Y."/>
            <person name="Verrier P.J."/>
            <person name="Waters E."/>
            <person name="Wood A."/>
            <person name="Yang L."/>
            <person name="Cove D."/>
            <person name="Cuming A."/>
            <person name="Hasebe M."/>
            <person name="Lucas S."/>
            <person name="Mishler D.B."/>
            <person name="Reski R."/>
            <person name="Grigoriev I."/>
            <person name="Quatrano R.S."/>
            <person name="Boore J.L."/>
        </authorList>
    </citation>
    <scope>NUCLEOTIDE SEQUENCE [LARGE SCALE GENOMIC DNA]</scope>
    <source>
        <strain evidence="5 6">cv. Gransden 2004</strain>
    </source>
</reference>
<dbReference type="Gramene" id="Pp3c16_23930V3.1">
    <property type="protein sequence ID" value="Pp3c16_23930V3.1"/>
    <property type="gene ID" value="Pp3c16_23930"/>
</dbReference>
<evidence type="ECO:0000313" key="4">
    <source>
        <dbReference type="EMBL" id="PNR38295.1"/>
    </source>
</evidence>
<reference evidence="5" key="3">
    <citation type="submission" date="2020-12" db="UniProtKB">
        <authorList>
            <consortium name="EnsemblPlants"/>
        </authorList>
    </citation>
    <scope>IDENTIFICATION</scope>
</reference>
<dbReference type="SUPFAM" id="SSF55008">
    <property type="entry name" value="HMA, heavy metal-associated domain"/>
    <property type="match status" value="1"/>
</dbReference>
<sequence length="401" mass="45733">MARIVEGIKELLKGKEEPEYGYSSAYVHREAPESGRYYKYPESSSSDVRNRFRRPYGEALDGYNRTDYSTTELRGVYGRAYGGSEPLSRGEEYRKPYREGSGEYRKSSGGHRRGFDDSVIMFRVPMCCDKCKEKVEMELGKIKGVESVYCDQYASRVTVRGGGIDIDKCLKRAEHAVKKKCKLIRNENGHIGDIDNDDGNFNSSRGMTVDSTRSGTYQNMGRGRSIDYRRDFERSGGHAQASSGSLQITSRPTLGRLPSFAGGKVSYHDGVGPRGQDYDANDYNGFRRLPSFNKHRHSEAEYIAVVPDQRPQLWSNHRDYYTFRRIPSFNRHRHHDAEYIIAPDREYTPLTFVENSGSSYTTVLNDQPMYRSQVSFSRLPISNPNYVKHIDGVAMYSDSGR</sequence>
<evidence type="ECO:0000259" key="3">
    <source>
        <dbReference type="PROSITE" id="PS50846"/>
    </source>
</evidence>
<dbReference type="AlphaFoldDB" id="A0A2K1J9U1"/>
<dbReference type="Pfam" id="PF00403">
    <property type="entry name" value="HMA"/>
    <property type="match status" value="1"/>
</dbReference>
<dbReference type="Proteomes" id="UP000006727">
    <property type="component" value="Chromosome 16"/>
</dbReference>
<dbReference type="PaxDb" id="3218-PP1S4_332V6.1"/>
<feature type="region of interest" description="Disordered" evidence="2">
    <location>
        <begin position="233"/>
        <end position="253"/>
    </location>
</feature>
<proteinExistence type="predicted"/>
<dbReference type="CDD" id="cd00371">
    <property type="entry name" value="HMA"/>
    <property type="match status" value="1"/>
</dbReference>
<dbReference type="GO" id="GO:0046872">
    <property type="term" value="F:metal ion binding"/>
    <property type="evidence" value="ECO:0007669"/>
    <property type="project" value="UniProtKB-KW"/>
</dbReference>
<evidence type="ECO:0000256" key="1">
    <source>
        <dbReference type="ARBA" id="ARBA00022723"/>
    </source>
</evidence>
<accession>A0A2K1J9U1</accession>
<dbReference type="PANTHER" id="PTHR22814:SF336">
    <property type="entry name" value="HEAVY METAL-ASSOCIATED ISOPRENYLATED PLANT PROTEIN 23"/>
    <property type="match status" value="1"/>
</dbReference>
<evidence type="ECO:0000313" key="5">
    <source>
        <dbReference type="EnsemblPlants" id="Pp3c16_23930V3.1"/>
    </source>
</evidence>
<gene>
    <name evidence="5" type="primary">LOC112293393</name>
    <name evidence="4" type="ORF">PHYPA_021406</name>
</gene>
<name>A0A2K1J9U1_PHYPA</name>
<dbReference type="Gramene" id="Pp3c16_23930V3.2">
    <property type="protein sequence ID" value="Pp3c16_23930V3.2"/>
    <property type="gene ID" value="Pp3c16_23930"/>
</dbReference>
<dbReference type="InterPro" id="IPR006121">
    <property type="entry name" value="HMA_dom"/>
</dbReference>
<dbReference type="InterPro" id="IPR036163">
    <property type="entry name" value="HMA_dom_sf"/>
</dbReference>
<dbReference type="EMBL" id="ABEU02000016">
    <property type="protein sequence ID" value="PNR38295.1"/>
    <property type="molecule type" value="Genomic_DNA"/>
</dbReference>
<keyword evidence="6" id="KW-1185">Reference proteome</keyword>
<organism evidence="4">
    <name type="scientific">Physcomitrium patens</name>
    <name type="common">Spreading-leaved earth moss</name>
    <name type="synonym">Physcomitrella patens</name>
    <dbReference type="NCBI Taxonomy" id="3218"/>
    <lineage>
        <taxon>Eukaryota</taxon>
        <taxon>Viridiplantae</taxon>
        <taxon>Streptophyta</taxon>
        <taxon>Embryophyta</taxon>
        <taxon>Bryophyta</taxon>
        <taxon>Bryophytina</taxon>
        <taxon>Bryopsida</taxon>
        <taxon>Funariidae</taxon>
        <taxon>Funariales</taxon>
        <taxon>Funariaceae</taxon>
        <taxon>Physcomitrium</taxon>
    </lineage>
</organism>
<dbReference type="EnsemblPlants" id="Pp3c16_23930V3.2">
    <property type="protein sequence ID" value="Pp3c16_23930V3.2"/>
    <property type="gene ID" value="Pp3c16_23930"/>
</dbReference>
<feature type="region of interest" description="Disordered" evidence="2">
    <location>
        <begin position="85"/>
        <end position="111"/>
    </location>
</feature>
<feature type="domain" description="HMA" evidence="3">
    <location>
        <begin position="117"/>
        <end position="181"/>
    </location>
</feature>
<evidence type="ECO:0000256" key="2">
    <source>
        <dbReference type="SAM" id="MobiDB-lite"/>
    </source>
</evidence>
<dbReference type="PROSITE" id="PS50846">
    <property type="entry name" value="HMA_2"/>
    <property type="match status" value="1"/>
</dbReference>